<dbReference type="EMBL" id="ABEU02000003">
    <property type="protein sequence ID" value="PNR57525.1"/>
    <property type="molecule type" value="Genomic_DNA"/>
</dbReference>
<dbReference type="Gramene" id="Pp3c3_16660V3.1">
    <property type="protein sequence ID" value="Pp3c3_16660V3.1"/>
    <property type="gene ID" value="Pp3c3_16660"/>
</dbReference>
<reference evidence="1 3" key="1">
    <citation type="journal article" date="2008" name="Science">
        <title>The Physcomitrella genome reveals evolutionary insights into the conquest of land by plants.</title>
        <authorList>
            <person name="Rensing S."/>
            <person name="Lang D."/>
            <person name="Zimmer A."/>
            <person name="Terry A."/>
            <person name="Salamov A."/>
            <person name="Shapiro H."/>
            <person name="Nishiyama T."/>
            <person name="Perroud P.-F."/>
            <person name="Lindquist E."/>
            <person name="Kamisugi Y."/>
            <person name="Tanahashi T."/>
            <person name="Sakakibara K."/>
            <person name="Fujita T."/>
            <person name="Oishi K."/>
            <person name="Shin-I T."/>
            <person name="Kuroki Y."/>
            <person name="Toyoda A."/>
            <person name="Suzuki Y."/>
            <person name="Hashimoto A."/>
            <person name="Yamaguchi K."/>
            <person name="Sugano A."/>
            <person name="Kohara Y."/>
            <person name="Fujiyama A."/>
            <person name="Anterola A."/>
            <person name="Aoki S."/>
            <person name="Ashton N."/>
            <person name="Barbazuk W.B."/>
            <person name="Barker E."/>
            <person name="Bennetzen J."/>
            <person name="Bezanilla M."/>
            <person name="Blankenship R."/>
            <person name="Cho S.H."/>
            <person name="Dutcher S."/>
            <person name="Estelle M."/>
            <person name="Fawcett J.A."/>
            <person name="Gundlach H."/>
            <person name="Hanada K."/>
            <person name="Heyl A."/>
            <person name="Hicks K.A."/>
            <person name="Hugh J."/>
            <person name="Lohr M."/>
            <person name="Mayer K."/>
            <person name="Melkozernov A."/>
            <person name="Murata T."/>
            <person name="Nelson D."/>
            <person name="Pils B."/>
            <person name="Prigge M."/>
            <person name="Reiss B."/>
            <person name="Renner T."/>
            <person name="Rombauts S."/>
            <person name="Rushton P."/>
            <person name="Sanderfoot A."/>
            <person name="Schween G."/>
            <person name="Shiu S.-H."/>
            <person name="Stueber K."/>
            <person name="Theodoulou F.L."/>
            <person name="Tu H."/>
            <person name="Van de Peer Y."/>
            <person name="Verrier P.J."/>
            <person name="Waters E."/>
            <person name="Wood A."/>
            <person name="Yang L."/>
            <person name="Cove D."/>
            <person name="Cuming A."/>
            <person name="Hasebe M."/>
            <person name="Lucas S."/>
            <person name="Mishler D.B."/>
            <person name="Reski R."/>
            <person name="Grigoriev I."/>
            <person name="Quatrano R.S."/>
            <person name="Boore J.L."/>
        </authorList>
    </citation>
    <scope>NUCLEOTIDE SEQUENCE [LARGE SCALE GENOMIC DNA]</scope>
    <source>
        <strain evidence="2 3">cv. Gransden 2004</strain>
    </source>
</reference>
<gene>
    <name evidence="1" type="ORF">PHYPA_004519</name>
</gene>
<dbReference type="Proteomes" id="UP000006727">
    <property type="component" value="Chromosome 3"/>
</dbReference>
<dbReference type="AlphaFoldDB" id="A0A2K1KUP8"/>
<organism evidence="1">
    <name type="scientific">Physcomitrium patens</name>
    <name type="common">Spreading-leaved earth moss</name>
    <name type="synonym">Physcomitrella patens</name>
    <dbReference type="NCBI Taxonomy" id="3218"/>
    <lineage>
        <taxon>Eukaryota</taxon>
        <taxon>Viridiplantae</taxon>
        <taxon>Streptophyta</taxon>
        <taxon>Embryophyta</taxon>
        <taxon>Bryophyta</taxon>
        <taxon>Bryophytina</taxon>
        <taxon>Bryopsida</taxon>
        <taxon>Funariidae</taxon>
        <taxon>Funariales</taxon>
        <taxon>Funariaceae</taxon>
        <taxon>Physcomitrium</taxon>
    </lineage>
</organism>
<accession>A0A2K1KUP8</accession>
<keyword evidence="3" id="KW-1185">Reference proteome</keyword>
<proteinExistence type="predicted"/>
<reference evidence="2" key="3">
    <citation type="submission" date="2020-12" db="UniProtKB">
        <authorList>
            <consortium name="EnsemblPlants"/>
        </authorList>
    </citation>
    <scope>IDENTIFICATION</scope>
</reference>
<evidence type="ECO:0000313" key="3">
    <source>
        <dbReference type="Proteomes" id="UP000006727"/>
    </source>
</evidence>
<dbReference type="EnsemblPlants" id="Pp3c3_16660V3.1">
    <property type="protein sequence ID" value="Pp3c3_16660V3.1"/>
    <property type="gene ID" value="Pp3c3_16660"/>
</dbReference>
<sequence length="67" mass="7534">METFRSLRKEGVTAGNFRRPLHSFEAPNSNLGLRAEYGMCLLSFSHVASFAYDAPLQWINQSSIQAL</sequence>
<protein>
    <submittedName>
        <fullName evidence="1 2">Uncharacterized protein</fullName>
    </submittedName>
</protein>
<evidence type="ECO:0000313" key="2">
    <source>
        <dbReference type="EnsemblPlants" id="Pp3c3_16660V3.1"/>
    </source>
</evidence>
<reference evidence="1 3" key="2">
    <citation type="journal article" date="2018" name="Plant J.">
        <title>The Physcomitrella patens chromosome-scale assembly reveals moss genome structure and evolution.</title>
        <authorList>
            <person name="Lang D."/>
            <person name="Ullrich K.K."/>
            <person name="Murat F."/>
            <person name="Fuchs J."/>
            <person name="Jenkins J."/>
            <person name="Haas F.B."/>
            <person name="Piednoel M."/>
            <person name="Gundlach H."/>
            <person name="Van Bel M."/>
            <person name="Meyberg R."/>
            <person name="Vives C."/>
            <person name="Morata J."/>
            <person name="Symeonidi A."/>
            <person name="Hiss M."/>
            <person name="Muchero W."/>
            <person name="Kamisugi Y."/>
            <person name="Saleh O."/>
            <person name="Blanc G."/>
            <person name="Decker E.L."/>
            <person name="van Gessel N."/>
            <person name="Grimwood J."/>
            <person name="Hayes R.D."/>
            <person name="Graham S.W."/>
            <person name="Gunter L.E."/>
            <person name="McDaniel S.F."/>
            <person name="Hoernstein S.N.W."/>
            <person name="Larsson A."/>
            <person name="Li F.W."/>
            <person name="Perroud P.F."/>
            <person name="Phillips J."/>
            <person name="Ranjan P."/>
            <person name="Rokshar D.S."/>
            <person name="Rothfels C.J."/>
            <person name="Schneider L."/>
            <person name="Shu S."/>
            <person name="Stevenson D.W."/>
            <person name="Thummler F."/>
            <person name="Tillich M."/>
            <person name="Villarreal Aguilar J.C."/>
            <person name="Widiez T."/>
            <person name="Wong G.K."/>
            <person name="Wymore A."/>
            <person name="Zhang Y."/>
            <person name="Zimmer A.D."/>
            <person name="Quatrano R.S."/>
            <person name="Mayer K.F.X."/>
            <person name="Goodstein D."/>
            <person name="Casacuberta J.M."/>
            <person name="Vandepoele K."/>
            <person name="Reski R."/>
            <person name="Cuming A.C."/>
            <person name="Tuskan G.A."/>
            <person name="Maumus F."/>
            <person name="Salse J."/>
            <person name="Schmutz J."/>
            <person name="Rensing S.A."/>
        </authorList>
    </citation>
    <scope>NUCLEOTIDE SEQUENCE [LARGE SCALE GENOMIC DNA]</scope>
    <source>
        <strain evidence="2 3">cv. Gransden 2004</strain>
    </source>
</reference>
<name>A0A2K1KUP8_PHYPA</name>
<evidence type="ECO:0000313" key="1">
    <source>
        <dbReference type="EMBL" id="PNR57525.1"/>
    </source>
</evidence>